<sequence>MKKIFAFIALAIAFTSCSDNEIINDKLEGKNEVVIEFDNGFAEDKLLLGTSTYTNGNDETLTINSFDYIVSNFVLVTEEGEEFVYPKEESYFIISEGGGDKPKKIQISLKDVPAGKYTKIKFGIGVDQERFIEGQAVQQDFWTLAESYNLTWSWQAGYKFVVLEGNYKENATDNPFMLHIASRGTTVDLYKEVILPMDVAIVSNEQSPQLHIKVDANTMLDGKSKIKLSEGATIMGGDKASLIAENYTEMFMVHHVHHTNHH</sequence>
<dbReference type="RefSeq" id="WP_099214752.1">
    <property type="nucleotide sequence ID" value="NZ_JAUYVU010000001.1"/>
</dbReference>
<proteinExistence type="predicted"/>
<evidence type="ECO:0000259" key="1">
    <source>
        <dbReference type="Pfam" id="PF20243"/>
    </source>
</evidence>
<dbReference type="PROSITE" id="PS51257">
    <property type="entry name" value="PROKAR_LIPOPROTEIN"/>
    <property type="match status" value="1"/>
</dbReference>
<keyword evidence="5" id="KW-1185">Reference proteome</keyword>
<reference evidence="3 4" key="1">
    <citation type="journal article" date="2016" name="Nat. Commun.">
        <title>Microbial interactions lead to rapid micro-scale successions on model marine particles.</title>
        <authorList>
            <person name="Datta M.S."/>
            <person name="Sliwerska E."/>
            <person name="Gore J."/>
            <person name="Polz M.F."/>
            <person name="Cordero O.X."/>
        </authorList>
    </citation>
    <scope>NUCLEOTIDE SEQUENCE [LARGE SCALE GENOMIC DNA]</scope>
    <source>
        <strain evidence="3 4">4G03</strain>
    </source>
</reference>
<dbReference type="Proteomes" id="UP001242342">
    <property type="component" value="Unassembled WGS sequence"/>
</dbReference>
<reference evidence="2 5" key="3">
    <citation type="submission" date="2023-07" db="EMBL/GenBank/DDBJ databases">
        <title>Genome content predicts the carbon catabolic preferences of heterotrophic bacteria.</title>
        <authorList>
            <person name="Gralka M."/>
        </authorList>
    </citation>
    <scope>NUCLEOTIDE SEQUENCE [LARGE SCALE GENOMIC DNA]</scope>
    <source>
        <strain evidence="2 5">4G03</strain>
    </source>
</reference>
<gene>
    <name evidence="3" type="ORF">CSC81_05375</name>
    <name evidence="2" type="ORF">Q8W23_00140</name>
</gene>
<dbReference type="EMBL" id="JAUYVU010000001">
    <property type="protein sequence ID" value="MDP2539874.1"/>
    <property type="molecule type" value="Genomic_DNA"/>
</dbReference>
<dbReference type="EMBL" id="PDUU01000004">
    <property type="protein sequence ID" value="PHN97843.1"/>
    <property type="molecule type" value="Genomic_DNA"/>
</dbReference>
<reference evidence="3" key="2">
    <citation type="submission" date="2017-10" db="EMBL/GenBank/DDBJ databases">
        <authorList>
            <person name="Enke T.N."/>
            <person name="Cordero O.X."/>
        </authorList>
    </citation>
    <scope>NUCLEOTIDE SEQUENCE</scope>
    <source>
        <strain evidence="3">4G03</strain>
    </source>
</reference>
<evidence type="ECO:0000313" key="2">
    <source>
        <dbReference type="EMBL" id="MDP2539874.1"/>
    </source>
</evidence>
<comment type="caution">
    <text evidence="3">The sequence shown here is derived from an EMBL/GenBank/DDBJ whole genome shotgun (WGS) entry which is preliminary data.</text>
</comment>
<dbReference type="InterPro" id="IPR046863">
    <property type="entry name" value="MbnP-like_dom"/>
</dbReference>
<organism evidence="3 4">
    <name type="scientific">Tenacibaculum discolor</name>
    <dbReference type="NCBI Taxonomy" id="361581"/>
    <lineage>
        <taxon>Bacteria</taxon>
        <taxon>Pseudomonadati</taxon>
        <taxon>Bacteroidota</taxon>
        <taxon>Flavobacteriia</taxon>
        <taxon>Flavobacteriales</taxon>
        <taxon>Flavobacteriaceae</taxon>
        <taxon>Tenacibaculum</taxon>
    </lineage>
</organism>
<evidence type="ECO:0000313" key="4">
    <source>
        <dbReference type="Proteomes" id="UP000222163"/>
    </source>
</evidence>
<dbReference type="AlphaFoldDB" id="A0A2G1BUY1"/>
<name>A0A2G1BUY1_9FLAO</name>
<feature type="domain" description="Copper-binding protein MbnP-like" evidence="1">
    <location>
        <begin position="31"/>
        <end position="232"/>
    </location>
</feature>
<protein>
    <recommendedName>
        <fullName evidence="1">Copper-binding protein MbnP-like domain-containing protein</fullName>
    </recommendedName>
</protein>
<dbReference type="Pfam" id="PF20243">
    <property type="entry name" value="MbnP"/>
    <property type="match status" value="1"/>
</dbReference>
<accession>A0A2G1BUY1</accession>
<dbReference type="Proteomes" id="UP000222163">
    <property type="component" value="Unassembled WGS sequence"/>
</dbReference>
<evidence type="ECO:0000313" key="5">
    <source>
        <dbReference type="Proteomes" id="UP001242342"/>
    </source>
</evidence>
<evidence type="ECO:0000313" key="3">
    <source>
        <dbReference type="EMBL" id="PHN97843.1"/>
    </source>
</evidence>